<dbReference type="Gene3D" id="1.25.40.390">
    <property type="match status" value="1"/>
</dbReference>
<keyword evidence="5" id="KW-0998">Cell outer membrane</keyword>
<organism evidence="7 8">
    <name type="scientific">Marseilla massiliensis</name>
    <dbReference type="NCBI Taxonomy" id="1841864"/>
    <lineage>
        <taxon>Bacteria</taxon>
        <taxon>Pseudomonadati</taxon>
        <taxon>Bacteroidota</taxon>
        <taxon>Bacteroidia</taxon>
        <taxon>Bacteroidales</taxon>
        <taxon>Prevotellaceae</taxon>
        <taxon>Marseilla</taxon>
    </lineage>
</organism>
<evidence type="ECO:0000256" key="3">
    <source>
        <dbReference type="ARBA" id="ARBA00022729"/>
    </source>
</evidence>
<accession>A0A938WUD3</accession>
<dbReference type="PROSITE" id="PS51257">
    <property type="entry name" value="PROKAR_LIPOPROTEIN"/>
    <property type="match status" value="1"/>
</dbReference>
<evidence type="ECO:0000313" key="8">
    <source>
        <dbReference type="Proteomes" id="UP000706891"/>
    </source>
</evidence>
<reference evidence="7" key="2">
    <citation type="journal article" date="2021" name="Sci. Rep.">
        <title>The distribution of antibiotic resistance genes in chicken gut microbiota commensals.</title>
        <authorList>
            <person name="Juricova H."/>
            <person name="Matiasovicova J."/>
            <person name="Kubasova T."/>
            <person name="Cejkova D."/>
            <person name="Rychlik I."/>
        </authorList>
    </citation>
    <scope>NUCLEOTIDE SEQUENCE</scope>
    <source>
        <strain evidence="7">An824</strain>
    </source>
</reference>
<dbReference type="AlphaFoldDB" id="A0A938WUD3"/>
<dbReference type="Proteomes" id="UP000706891">
    <property type="component" value="Unassembled WGS sequence"/>
</dbReference>
<evidence type="ECO:0000256" key="5">
    <source>
        <dbReference type="ARBA" id="ARBA00023237"/>
    </source>
</evidence>
<dbReference type="NCBIfam" id="NF033071">
    <property type="entry name" value="SusD"/>
    <property type="match status" value="1"/>
</dbReference>
<dbReference type="SUPFAM" id="SSF48452">
    <property type="entry name" value="TPR-like"/>
    <property type="match status" value="1"/>
</dbReference>
<dbReference type="InterPro" id="IPR012944">
    <property type="entry name" value="SusD_RagB_dom"/>
</dbReference>
<gene>
    <name evidence="7" type="primary">susD</name>
    <name evidence="7" type="ORF">H6A34_10535</name>
</gene>
<keyword evidence="4" id="KW-0472">Membrane</keyword>
<evidence type="ECO:0000259" key="6">
    <source>
        <dbReference type="Pfam" id="PF07980"/>
    </source>
</evidence>
<comment type="similarity">
    <text evidence="2">Belongs to the SusD family.</text>
</comment>
<keyword evidence="8" id="KW-1185">Reference proteome</keyword>
<dbReference type="GO" id="GO:0009279">
    <property type="term" value="C:cell outer membrane"/>
    <property type="evidence" value="ECO:0007669"/>
    <property type="project" value="UniProtKB-SubCell"/>
</dbReference>
<dbReference type="RefSeq" id="WP_205105488.1">
    <property type="nucleotide sequence ID" value="NZ_JACJJG010000068.1"/>
</dbReference>
<name>A0A938WUD3_9BACT</name>
<dbReference type="EMBL" id="JACJJG010000068">
    <property type="protein sequence ID" value="MBM6674309.1"/>
    <property type="molecule type" value="Genomic_DNA"/>
</dbReference>
<dbReference type="Pfam" id="PF07980">
    <property type="entry name" value="SusD_RagB"/>
    <property type="match status" value="1"/>
</dbReference>
<comment type="subcellular location">
    <subcellularLocation>
        <location evidence="1">Cell outer membrane</location>
    </subcellularLocation>
</comment>
<comment type="caution">
    <text evidence="7">The sequence shown here is derived from an EMBL/GenBank/DDBJ whole genome shotgun (WGS) entry which is preliminary data.</text>
</comment>
<proteinExistence type="inferred from homology"/>
<sequence>MKNIFFKTIAAAIVGIGLTGCVNDLDISSIDPQSSSSYEEEQLFAKCYGVLGLTGQRGGTGNGDLSDDEGESGFYRTTFNLQELPTDELMWAWQTDPDIPQITMIGWNSSSTRVLWAYTRLMYDITLFNKYLQEVPDNEEYSQKRAEIRFLRALHYWYLLDLFGKVPFKTDFDINQLPVEYSGAEAYDWIDKELTEIEPQMAEVGAFCNDQYFGRADRGAAYMLHARLALNSKVYTKGAVEDYQKAIDYCDQLINSGAYDLSRLAKNGNSGYAQLFMADNDVNTEARQEIIFPIRQDGLHTRQYGGSLMLIAGARSAAMPNYGMRESWTCLFARNAMISKFFENQDAIPLAEEAAPKDATSDEVVALDEQYGTTIQDLLDLAGDDRALFYSGCANGVRKLKTDKVSAFTDGLSVVKWTNLKSDNTAGQNVSWPDTDIPLFRLAEAYLTRAEAKYRLSGNPNDARADIQELHNRANADAVPANIDEMYILDEWCREFFMEGRRRSDLVRFDCFTGNKYVWDWKGGVENGISVDPHFNVYPIPAQHTLEAGNGNLTQNDGY</sequence>
<dbReference type="Gene3D" id="1.10.3780.10">
    <property type="entry name" value="SusD-like"/>
    <property type="match status" value="1"/>
</dbReference>
<keyword evidence="7" id="KW-0449">Lipoprotein</keyword>
<keyword evidence="3" id="KW-0732">Signal</keyword>
<protein>
    <submittedName>
        <fullName evidence="7">Starch-binding outer membrane lipoprotein SusD</fullName>
    </submittedName>
</protein>
<evidence type="ECO:0000256" key="4">
    <source>
        <dbReference type="ARBA" id="ARBA00023136"/>
    </source>
</evidence>
<evidence type="ECO:0000256" key="1">
    <source>
        <dbReference type="ARBA" id="ARBA00004442"/>
    </source>
</evidence>
<dbReference type="Gene3D" id="1.25.40.10">
    <property type="entry name" value="Tetratricopeptide repeat domain"/>
    <property type="match status" value="1"/>
</dbReference>
<evidence type="ECO:0000256" key="2">
    <source>
        <dbReference type="ARBA" id="ARBA00006275"/>
    </source>
</evidence>
<evidence type="ECO:0000313" key="7">
    <source>
        <dbReference type="EMBL" id="MBM6674309.1"/>
    </source>
</evidence>
<feature type="domain" description="RagB/SusD" evidence="6">
    <location>
        <begin position="404"/>
        <end position="559"/>
    </location>
</feature>
<dbReference type="InterPro" id="IPR011990">
    <property type="entry name" value="TPR-like_helical_dom_sf"/>
</dbReference>
<reference evidence="7" key="1">
    <citation type="submission" date="2020-08" db="EMBL/GenBank/DDBJ databases">
        <authorList>
            <person name="Cejkova D."/>
            <person name="Kubasova T."/>
            <person name="Jahodarova E."/>
            <person name="Rychlik I."/>
        </authorList>
    </citation>
    <scope>NUCLEOTIDE SEQUENCE</scope>
    <source>
        <strain evidence="7">An824</strain>
    </source>
</reference>